<name>A0A183MHV5_9TREM</name>
<accession>A0A183MHV5</accession>
<dbReference type="Proteomes" id="UP000277204">
    <property type="component" value="Unassembled WGS sequence"/>
</dbReference>
<evidence type="ECO:0000313" key="2">
    <source>
        <dbReference type="Proteomes" id="UP000277204"/>
    </source>
</evidence>
<protein>
    <submittedName>
        <fullName evidence="1">Uncharacterized protein</fullName>
    </submittedName>
</protein>
<organism evidence="1 2">
    <name type="scientific">Schistosoma margrebowiei</name>
    <dbReference type="NCBI Taxonomy" id="48269"/>
    <lineage>
        <taxon>Eukaryota</taxon>
        <taxon>Metazoa</taxon>
        <taxon>Spiralia</taxon>
        <taxon>Lophotrochozoa</taxon>
        <taxon>Platyhelminthes</taxon>
        <taxon>Trematoda</taxon>
        <taxon>Digenea</taxon>
        <taxon>Strigeidida</taxon>
        <taxon>Schistosomatoidea</taxon>
        <taxon>Schistosomatidae</taxon>
        <taxon>Schistosoma</taxon>
    </lineage>
</organism>
<keyword evidence="2" id="KW-1185">Reference proteome</keyword>
<evidence type="ECO:0000313" key="1">
    <source>
        <dbReference type="EMBL" id="VDP18774.1"/>
    </source>
</evidence>
<gene>
    <name evidence="1" type="ORF">SMRZ_LOCUS15630</name>
</gene>
<sequence>MLYYIFLGYDNDLSVGSLMEIKSSQHQSSDKANTITSLNHFMGSGDGQCVQRAGMELAEAYDLHLSGISRS</sequence>
<reference evidence="1 2" key="1">
    <citation type="submission" date="2018-11" db="EMBL/GenBank/DDBJ databases">
        <authorList>
            <consortium name="Pathogen Informatics"/>
        </authorList>
    </citation>
    <scope>NUCLEOTIDE SEQUENCE [LARGE SCALE GENOMIC DNA]</scope>
    <source>
        <strain evidence="1 2">Zambia</strain>
    </source>
</reference>
<dbReference type="EMBL" id="UZAI01016971">
    <property type="protein sequence ID" value="VDP18774.1"/>
    <property type="molecule type" value="Genomic_DNA"/>
</dbReference>
<dbReference type="AlphaFoldDB" id="A0A183MHV5"/>
<proteinExistence type="predicted"/>